<dbReference type="EMBL" id="JBHRSU010000030">
    <property type="protein sequence ID" value="MFC3101146.1"/>
    <property type="molecule type" value="Genomic_DNA"/>
</dbReference>
<name>A0ABV7EHZ2_9SPHN</name>
<organism evidence="2 3">
    <name type="scientific">Alteraurantiacibacter lauratis</name>
    <dbReference type="NCBI Taxonomy" id="2054627"/>
    <lineage>
        <taxon>Bacteria</taxon>
        <taxon>Pseudomonadati</taxon>
        <taxon>Pseudomonadota</taxon>
        <taxon>Alphaproteobacteria</taxon>
        <taxon>Sphingomonadales</taxon>
        <taxon>Erythrobacteraceae</taxon>
        <taxon>Alteraurantiacibacter</taxon>
    </lineage>
</organism>
<keyword evidence="3" id="KW-1185">Reference proteome</keyword>
<evidence type="ECO:0000256" key="1">
    <source>
        <dbReference type="SAM" id="MobiDB-lite"/>
    </source>
</evidence>
<reference evidence="3" key="1">
    <citation type="journal article" date="2019" name="Int. J. Syst. Evol. Microbiol.">
        <title>The Global Catalogue of Microorganisms (GCM) 10K type strain sequencing project: providing services to taxonomists for standard genome sequencing and annotation.</title>
        <authorList>
            <consortium name="The Broad Institute Genomics Platform"/>
            <consortium name="The Broad Institute Genome Sequencing Center for Infectious Disease"/>
            <person name="Wu L."/>
            <person name="Ma J."/>
        </authorList>
    </citation>
    <scope>NUCLEOTIDE SEQUENCE [LARGE SCALE GENOMIC DNA]</scope>
    <source>
        <strain evidence="3">KCTC 52606</strain>
    </source>
</reference>
<dbReference type="SUPFAM" id="SSF53187">
    <property type="entry name" value="Zn-dependent exopeptidases"/>
    <property type="match status" value="1"/>
</dbReference>
<proteinExistence type="predicted"/>
<protein>
    <submittedName>
        <fullName evidence="2">N-formylglutamate amidohydrolase</fullName>
    </submittedName>
</protein>
<dbReference type="Pfam" id="PF05013">
    <property type="entry name" value="FGase"/>
    <property type="match status" value="1"/>
</dbReference>
<evidence type="ECO:0000313" key="3">
    <source>
        <dbReference type="Proteomes" id="UP001595378"/>
    </source>
</evidence>
<feature type="region of interest" description="Disordered" evidence="1">
    <location>
        <begin position="1"/>
        <end position="35"/>
    </location>
</feature>
<feature type="compositionally biased region" description="Polar residues" evidence="1">
    <location>
        <begin position="1"/>
        <end position="28"/>
    </location>
</feature>
<dbReference type="RefSeq" id="WP_336919603.1">
    <property type="nucleotide sequence ID" value="NZ_JBANRN010000011.1"/>
</dbReference>
<gene>
    <name evidence="2" type="ORF">ACFODK_09610</name>
</gene>
<accession>A0ABV7EHZ2</accession>
<dbReference type="Gene3D" id="3.40.630.40">
    <property type="entry name" value="Zn-dependent exopeptidases"/>
    <property type="match status" value="1"/>
</dbReference>
<sequence>MKRSTGQDADPSRTLNRAGNRAESQTGGAAQRGGYVPGLPGTPAFTLTNASAPAIPVLISVPHAGRVYPAELLSALRHPADAPLRLEDRLVDQIAVRLADATGAALLVAHAPRAMIDLNRAPDDMDWDMVASGGARPFARMGAGRRARTGLGLVPRRLAGLGELWHERLPREELEARISAVHTPYHAALAHTLEALRDTWGAALLLDLHSMPPLGPKTGAEAAADFVVGDRFGASCAAHLSQAALRYLDQAGWRAAHNRPYAGGYVLDRHAAPQRGIHAMQVEICRAVYLDAQLQELGEGIDAVAASLSAMVLRMAAELVPMPRGFAQAAE</sequence>
<comment type="caution">
    <text evidence="2">The sequence shown here is derived from an EMBL/GenBank/DDBJ whole genome shotgun (WGS) entry which is preliminary data.</text>
</comment>
<dbReference type="InterPro" id="IPR007709">
    <property type="entry name" value="N-FG_amidohydro"/>
</dbReference>
<dbReference type="Proteomes" id="UP001595378">
    <property type="component" value="Unassembled WGS sequence"/>
</dbReference>
<evidence type="ECO:0000313" key="2">
    <source>
        <dbReference type="EMBL" id="MFC3101146.1"/>
    </source>
</evidence>